<dbReference type="Proteomes" id="UP000602004">
    <property type="component" value="Unassembled WGS sequence"/>
</dbReference>
<evidence type="ECO:0000313" key="1">
    <source>
        <dbReference type="EMBL" id="GGC27428.1"/>
    </source>
</evidence>
<name>A0ABQ1LPA4_9BURK</name>
<comment type="caution">
    <text evidence="1">The sequence shown here is derived from an EMBL/GenBank/DDBJ whole genome shotgun (WGS) entry which is preliminary data.</text>
</comment>
<protein>
    <submittedName>
        <fullName evidence="1">Uncharacterized protein</fullName>
    </submittedName>
</protein>
<reference evidence="2" key="1">
    <citation type="journal article" date="2019" name="Int. J. Syst. Evol. Microbiol.">
        <title>The Global Catalogue of Microorganisms (GCM) 10K type strain sequencing project: providing services to taxonomists for standard genome sequencing and annotation.</title>
        <authorList>
            <consortium name="The Broad Institute Genomics Platform"/>
            <consortium name="The Broad Institute Genome Sequencing Center for Infectious Disease"/>
            <person name="Wu L."/>
            <person name="Ma J."/>
        </authorList>
    </citation>
    <scope>NUCLEOTIDE SEQUENCE [LARGE SCALE GENOMIC DNA]</scope>
    <source>
        <strain evidence="2">CGMCC 1.15103</strain>
    </source>
</reference>
<keyword evidence="2" id="KW-1185">Reference proteome</keyword>
<organism evidence="1 2">
    <name type="scientific">Paraburkholderia caffeinilytica</name>
    <dbReference type="NCBI Taxonomy" id="1761016"/>
    <lineage>
        <taxon>Bacteria</taxon>
        <taxon>Pseudomonadati</taxon>
        <taxon>Pseudomonadota</taxon>
        <taxon>Betaproteobacteria</taxon>
        <taxon>Burkholderiales</taxon>
        <taxon>Burkholderiaceae</taxon>
        <taxon>Paraburkholderia</taxon>
    </lineage>
</organism>
<accession>A0ABQ1LPA4</accession>
<dbReference type="EMBL" id="BMHL01000002">
    <property type="protein sequence ID" value="GGC27428.1"/>
    <property type="molecule type" value="Genomic_DNA"/>
</dbReference>
<gene>
    <name evidence="1" type="ORF">GCM10011400_12290</name>
</gene>
<sequence>MHGPYATVRGYKPPAQPGGRECAARTAAYTVSVPGPMLRWLMKQRFLLANPFAGVKVRGARLATVLDTSHTFAEGEWTPVHSIVADLNCLMARSRRRRNAGVSWTSRMRPPCA</sequence>
<evidence type="ECO:0000313" key="2">
    <source>
        <dbReference type="Proteomes" id="UP000602004"/>
    </source>
</evidence>
<proteinExistence type="predicted"/>